<dbReference type="PANTHER" id="PTHR33930">
    <property type="entry name" value="ALKYL HYDROPEROXIDE REDUCTASE AHPD"/>
    <property type="match status" value="1"/>
</dbReference>
<dbReference type="Gene3D" id="1.20.1290.10">
    <property type="entry name" value="AhpD-like"/>
    <property type="match status" value="1"/>
</dbReference>
<evidence type="ECO:0000313" key="2">
    <source>
        <dbReference type="EMBL" id="QCO55582.1"/>
    </source>
</evidence>
<dbReference type="GO" id="GO:0051920">
    <property type="term" value="F:peroxiredoxin activity"/>
    <property type="evidence" value="ECO:0007669"/>
    <property type="project" value="InterPro"/>
</dbReference>
<dbReference type="KEGG" id="pseb:EOK75_07385"/>
<keyword evidence="3" id="KW-1185">Reference proteome</keyword>
<name>A0A4P8EFV1_9RHOB</name>
<reference evidence="2 3" key="1">
    <citation type="submission" date="2019-05" db="EMBL/GenBank/DDBJ databases">
        <title>Pseudorhodobacter turbinis sp. nov., isolated from the gut of the Korean turban shell.</title>
        <authorList>
            <person name="Jeong Y.-S."/>
            <person name="Kang W.-R."/>
            <person name="Bae J.-W."/>
        </authorList>
    </citation>
    <scope>NUCLEOTIDE SEQUENCE [LARGE SCALE GENOMIC DNA]</scope>
    <source>
        <strain evidence="2 3">S12M18</strain>
    </source>
</reference>
<dbReference type="OrthoDB" id="425264at2"/>
<feature type="domain" description="Carboxymuconolactone decarboxylase-like" evidence="1">
    <location>
        <begin position="17"/>
        <end position="94"/>
    </location>
</feature>
<proteinExistence type="predicted"/>
<dbReference type="SUPFAM" id="SSF69118">
    <property type="entry name" value="AhpD-like"/>
    <property type="match status" value="1"/>
</dbReference>
<evidence type="ECO:0000259" key="1">
    <source>
        <dbReference type="Pfam" id="PF02627"/>
    </source>
</evidence>
<dbReference type="AlphaFoldDB" id="A0A4P8EFV1"/>
<protein>
    <submittedName>
        <fullName evidence="2">Carboxymuconolactone decarboxylase family protein</fullName>
    </submittedName>
</protein>
<dbReference type="PANTHER" id="PTHR33930:SF2">
    <property type="entry name" value="BLR3452 PROTEIN"/>
    <property type="match status" value="1"/>
</dbReference>
<gene>
    <name evidence="2" type="ORF">EOK75_07385</name>
</gene>
<evidence type="ECO:0000313" key="3">
    <source>
        <dbReference type="Proteomes" id="UP000298631"/>
    </source>
</evidence>
<organism evidence="2 3">
    <name type="scientific">Pseudorhodobacter turbinis</name>
    <dbReference type="NCBI Taxonomy" id="2500533"/>
    <lineage>
        <taxon>Bacteria</taxon>
        <taxon>Pseudomonadati</taxon>
        <taxon>Pseudomonadota</taxon>
        <taxon>Alphaproteobacteria</taxon>
        <taxon>Rhodobacterales</taxon>
        <taxon>Paracoccaceae</taxon>
        <taxon>Pseudorhodobacter</taxon>
    </lineage>
</organism>
<sequence length="105" mass="10825">MTKDLPGAAGDLAKSQPEIWSAYSALGEACAEAGKLSARERRLVKLALAIGVASEGAVHSHVRRGLAEGISADDMTQVSLLAIGPLGFPRAVAAGTWISDIIKKS</sequence>
<dbReference type="EMBL" id="CP039964">
    <property type="protein sequence ID" value="QCO55582.1"/>
    <property type="molecule type" value="Genomic_DNA"/>
</dbReference>
<dbReference type="InterPro" id="IPR029032">
    <property type="entry name" value="AhpD-like"/>
</dbReference>
<dbReference type="InterPro" id="IPR003779">
    <property type="entry name" value="CMD-like"/>
</dbReference>
<accession>A0A4P8EFV1</accession>
<dbReference type="Proteomes" id="UP000298631">
    <property type="component" value="Chromosome"/>
</dbReference>
<dbReference type="RefSeq" id="WP_137193269.1">
    <property type="nucleotide sequence ID" value="NZ_CP039964.1"/>
</dbReference>
<dbReference type="Pfam" id="PF02627">
    <property type="entry name" value="CMD"/>
    <property type="match status" value="1"/>
</dbReference>